<keyword evidence="7 8" id="KW-0472">Membrane</keyword>
<dbReference type="Gene3D" id="3.30.70.1430">
    <property type="entry name" value="Multidrug efflux transporter AcrB pore domain"/>
    <property type="match status" value="2"/>
</dbReference>
<evidence type="ECO:0000256" key="4">
    <source>
        <dbReference type="ARBA" id="ARBA00022519"/>
    </source>
</evidence>
<dbReference type="RefSeq" id="WP_271789322.1">
    <property type="nucleotide sequence ID" value="NZ_CAMXCJ010000001.1"/>
</dbReference>
<feature type="transmembrane region" description="Helical" evidence="8">
    <location>
        <begin position="916"/>
        <end position="935"/>
    </location>
</feature>
<feature type="transmembrane region" description="Helical" evidence="8">
    <location>
        <begin position="431"/>
        <end position="451"/>
    </location>
</feature>
<comment type="caution">
    <text evidence="9">The sequence shown here is derived from an EMBL/GenBank/DDBJ whole genome shotgun (WGS) entry which is preliminary data.</text>
</comment>
<dbReference type="FunFam" id="1.20.1640.10:FF:000001">
    <property type="entry name" value="Efflux pump membrane transporter"/>
    <property type="match status" value="1"/>
</dbReference>
<keyword evidence="6 8" id="KW-1133">Transmembrane helix</keyword>
<evidence type="ECO:0000256" key="6">
    <source>
        <dbReference type="ARBA" id="ARBA00022989"/>
    </source>
</evidence>
<feature type="transmembrane region" description="Helical" evidence="8">
    <location>
        <begin position="968"/>
        <end position="993"/>
    </location>
</feature>
<dbReference type="SUPFAM" id="SSF82693">
    <property type="entry name" value="Multidrug efflux transporter AcrB pore domain, PN1, PN2, PC1 and PC2 subdomains"/>
    <property type="match status" value="3"/>
</dbReference>
<feature type="transmembrane region" description="Helical" evidence="8">
    <location>
        <begin position="463"/>
        <end position="491"/>
    </location>
</feature>
<dbReference type="GO" id="GO:0005886">
    <property type="term" value="C:plasma membrane"/>
    <property type="evidence" value="ECO:0007669"/>
    <property type="project" value="UniProtKB-SubCell"/>
</dbReference>
<keyword evidence="2" id="KW-0813">Transport</keyword>
<feature type="transmembrane region" description="Helical" evidence="8">
    <location>
        <begin position="336"/>
        <end position="353"/>
    </location>
</feature>
<evidence type="ECO:0000313" key="9">
    <source>
        <dbReference type="EMBL" id="CAI3923614.1"/>
    </source>
</evidence>
<dbReference type="InterPro" id="IPR001036">
    <property type="entry name" value="Acrflvin-R"/>
</dbReference>
<dbReference type="PANTHER" id="PTHR32063">
    <property type="match status" value="1"/>
</dbReference>
<dbReference type="SUPFAM" id="SSF82866">
    <property type="entry name" value="Multidrug efflux transporter AcrB transmembrane domain"/>
    <property type="match status" value="2"/>
</dbReference>
<feature type="transmembrane region" description="Helical" evidence="8">
    <location>
        <begin position="535"/>
        <end position="555"/>
    </location>
</feature>
<feature type="transmembrane region" description="Helical" evidence="8">
    <location>
        <begin position="1046"/>
        <end position="1072"/>
    </location>
</feature>
<dbReference type="PANTHER" id="PTHR32063:SF34">
    <property type="entry name" value="MULTIDRUG RESISTANCE PROTEIN MDTC"/>
    <property type="match status" value="1"/>
</dbReference>
<keyword evidence="12" id="KW-1185">Reference proteome</keyword>
<evidence type="ECO:0000256" key="5">
    <source>
        <dbReference type="ARBA" id="ARBA00022692"/>
    </source>
</evidence>
<keyword evidence="5 8" id="KW-0812">Transmembrane</keyword>
<evidence type="ECO:0000256" key="3">
    <source>
        <dbReference type="ARBA" id="ARBA00022475"/>
    </source>
</evidence>
<feature type="transmembrane region" description="Helical" evidence="8">
    <location>
        <begin position="360"/>
        <end position="381"/>
    </location>
</feature>
<feature type="transmembrane region" description="Helical" evidence="8">
    <location>
        <begin position="1013"/>
        <end position="1034"/>
    </location>
</feature>
<evidence type="ECO:0000256" key="1">
    <source>
        <dbReference type="ARBA" id="ARBA00004429"/>
    </source>
</evidence>
<proteinExistence type="predicted"/>
<evidence type="ECO:0000313" key="12">
    <source>
        <dbReference type="Proteomes" id="UP001154259"/>
    </source>
</evidence>
<evidence type="ECO:0000256" key="2">
    <source>
        <dbReference type="ARBA" id="ARBA00022448"/>
    </source>
</evidence>
<dbReference type="Proteomes" id="UP001154259">
    <property type="component" value="Unassembled WGS sequence"/>
</dbReference>
<dbReference type="Gene3D" id="3.30.2090.10">
    <property type="entry name" value="Multidrug efflux transporter AcrB TolC docking domain, DN and DC subdomains"/>
    <property type="match status" value="2"/>
</dbReference>
<dbReference type="GO" id="GO:0042910">
    <property type="term" value="F:xenobiotic transmembrane transporter activity"/>
    <property type="evidence" value="ECO:0007669"/>
    <property type="project" value="TreeGrafter"/>
</dbReference>
<dbReference type="EMBL" id="CAMXCS010000001">
    <property type="protein sequence ID" value="CAI3937325.1"/>
    <property type="molecule type" value="Genomic_DNA"/>
</dbReference>
<dbReference type="AlphaFoldDB" id="A0A9W4TLQ8"/>
<accession>A0A9W4TLQ8</accession>
<dbReference type="Pfam" id="PF00873">
    <property type="entry name" value="ACR_tran"/>
    <property type="match status" value="2"/>
</dbReference>
<keyword evidence="3" id="KW-1003">Cell membrane</keyword>
<comment type="subcellular location">
    <subcellularLocation>
        <location evidence="1">Cell inner membrane</location>
        <topology evidence="1">Multi-pass membrane protein</topology>
    </subcellularLocation>
</comment>
<evidence type="ECO:0000313" key="11">
    <source>
        <dbReference type="Proteomes" id="UP001154255"/>
    </source>
</evidence>
<dbReference type="Proteomes" id="UP001154255">
    <property type="component" value="Unassembled WGS sequence"/>
</dbReference>
<evidence type="ECO:0000256" key="7">
    <source>
        <dbReference type="ARBA" id="ARBA00023136"/>
    </source>
</evidence>
<dbReference type="EMBL" id="CAMXCM010000001">
    <property type="protein sequence ID" value="CAI3923614.1"/>
    <property type="molecule type" value="Genomic_DNA"/>
</dbReference>
<gene>
    <name evidence="10" type="ORF">R53529_LOCUS898</name>
    <name evidence="9" type="ORF">R53530_LOCUS203</name>
</gene>
<dbReference type="InterPro" id="IPR027463">
    <property type="entry name" value="AcrB_DN_DC_subdom"/>
</dbReference>
<dbReference type="SUPFAM" id="SSF82714">
    <property type="entry name" value="Multidrug efflux transporter AcrB TolC docking domain, DN and DC subdomains"/>
    <property type="match status" value="2"/>
</dbReference>
<dbReference type="Gene3D" id="1.20.1640.10">
    <property type="entry name" value="Multidrug efflux transporter AcrB transmembrane domain"/>
    <property type="match status" value="2"/>
</dbReference>
<dbReference type="PRINTS" id="PR00702">
    <property type="entry name" value="ACRIFLAVINRP"/>
</dbReference>
<organism evidence="9 11">
    <name type="scientific">Commensalibacter communis</name>
    <dbReference type="NCBI Taxonomy" id="2972786"/>
    <lineage>
        <taxon>Bacteria</taxon>
        <taxon>Pseudomonadati</taxon>
        <taxon>Pseudomonadota</taxon>
        <taxon>Alphaproteobacteria</taxon>
        <taxon>Acetobacterales</taxon>
        <taxon>Acetobacteraceae</taxon>
    </lineage>
</organism>
<keyword evidence="4" id="KW-0997">Cell inner membrane</keyword>
<protein>
    <submittedName>
        <fullName evidence="9 10">Multidrug efflux pump subunit AcrB (AcrB)</fullName>
    </submittedName>
</protein>
<reference evidence="9" key="1">
    <citation type="submission" date="2022-10" db="EMBL/GenBank/DDBJ databases">
        <authorList>
            <person name="Botero Cardona J."/>
        </authorList>
    </citation>
    <scope>NUCLEOTIDE SEQUENCE</scope>
    <source>
        <strain evidence="9">LMG 31819</strain>
        <strain evidence="10">R-53529</strain>
    </source>
</reference>
<sequence length="1094" mass="118691">MNISKLFIKRPIGTILLTIALILSGILGYRLLPIADLPNVDMPVIMIRAQQAGGTPEEIATSVAAPLEKRLGQIPGTNEMTSQSTQGQVRIIMQFDLSRDVNSAARDVQAALQAARADLPTSMRSNPSYFKMNPAAAPIMIIAITSKTKTLAQLYDYTTNVLQQQISAIEGVGQVEIGGSSLPAVRIDLNPFPLFKYGIGFEDVRAALASTNAHTPKGFIDEGDKRYEIATNDQAPKAEDYKSIVIAYRNNAPVMLKNVADIKDSVEDIHNAGFYNNDPSIIAVVFPQAGANIIETTDAINATLPQLQAALPSDTSIEVAIDRSVTIRASLADTQMTLVLSVVLVVVVVLFFLQDLRSLLIPAIVVPTSIIATFGMMHLLGYSLNNFSLMALTISTGFVVDDAIVVLENINRHIEKGLSPIRAALYGAKEVSFTIISITVSLIAVFVPILFMGGIVGKLFHEFAMTLAIALLASMFLSLTLTPMMCAYMLTRPAPKDPTRKLTFKEKLCQNCEKFINALGDFYQDTLKVALQHPILVVLSLPATIILMMFLFITMPKGFFPEQDTGILICHLQGDQSISFQNMRKKIIEVQNIIVRDKDVQSISAFTGGRAVNQGNVFIQLTDKDKRTGTVQETVARLSKKLNNLVGAKFYITIPGLIHAGGRSSNAEYQYTLQSDSSKDLYDWMPKLVSALQKHSDIVKDVSSDVQQGGEAIDVDILRDTAPRFQITPQLISNTLYDAFGQRAASVIYNPLNQYRVIMEVDPKFAENSTVLARTWVSVSGGTAGGGATSNTIRVSANTNLSEEAKINQQNFKNQIANQLAGGNGASNGSAVSTSSQTMVPLSIVSHKKPALTSLSVNHEGLFVSATLSFNLAKGKSLSDAIQLIKSETVNIHLPKNISGSFSGNAAQYQQNSSSGLVLIFAAIFAVYVTLGILYESYIHPITILSTLPSAGVGALLALDLFGQEFTIIALIGIILLIGIVKKNAILLVDFAINAEKMDNMAAKDAIILACKLRFRPIMMTTIAAAFGSVPLIIASGYANELRRPLGIAIVGGLVMSQALTLYTTPVIYLYMDRLRKWRPFKRFFFKNKGQQGA</sequence>
<evidence type="ECO:0000313" key="10">
    <source>
        <dbReference type="EMBL" id="CAI3937325.1"/>
    </source>
</evidence>
<evidence type="ECO:0000256" key="8">
    <source>
        <dbReference type="SAM" id="Phobius"/>
    </source>
</evidence>
<name>A0A9W4TLQ8_9PROT</name>